<evidence type="ECO:0000256" key="3">
    <source>
        <dbReference type="ARBA" id="ARBA00016612"/>
    </source>
</evidence>
<name>A0A5Q0RZ15_9ACAR</name>
<comment type="similarity">
    <text evidence="2">Belongs to the complex I subunit 4L family.</text>
</comment>
<dbReference type="GO" id="GO:0008137">
    <property type="term" value="F:NADH dehydrogenase (ubiquinone) activity"/>
    <property type="evidence" value="ECO:0007669"/>
    <property type="project" value="UniProtKB-EC"/>
</dbReference>
<evidence type="ECO:0000256" key="10">
    <source>
        <dbReference type="ARBA" id="ARBA00049551"/>
    </source>
</evidence>
<keyword evidence="8 11" id="KW-0472">Membrane</keyword>
<feature type="transmembrane region" description="Helical" evidence="11">
    <location>
        <begin position="20"/>
        <end position="44"/>
    </location>
</feature>
<evidence type="ECO:0000256" key="9">
    <source>
        <dbReference type="ARBA" id="ARBA00031586"/>
    </source>
</evidence>
<dbReference type="Gene3D" id="1.10.287.3510">
    <property type="match status" value="1"/>
</dbReference>
<protein>
    <recommendedName>
        <fullName evidence="3">NADH-ubiquinone oxidoreductase chain 4L</fullName>
    </recommendedName>
    <alternativeName>
        <fullName evidence="9">NADH dehydrogenase subunit 4L</fullName>
    </alternativeName>
</protein>
<comment type="subcellular location">
    <subcellularLocation>
        <location evidence="1">Membrane</location>
        <topology evidence="1">Multi-pass membrane protein</topology>
    </subcellularLocation>
</comment>
<evidence type="ECO:0000256" key="7">
    <source>
        <dbReference type="ARBA" id="ARBA00023027"/>
    </source>
</evidence>
<keyword evidence="12" id="KW-0496">Mitochondrion</keyword>
<evidence type="ECO:0000256" key="2">
    <source>
        <dbReference type="ARBA" id="ARBA00010519"/>
    </source>
</evidence>
<comment type="catalytic activity">
    <reaction evidence="10">
        <text>a ubiquinone + NADH + 5 H(+)(in) = a ubiquinol + NAD(+) + 4 H(+)(out)</text>
        <dbReference type="Rhea" id="RHEA:29091"/>
        <dbReference type="Rhea" id="RHEA-COMP:9565"/>
        <dbReference type="Rhea" id="RHEA-COMP:9566"/>
        <dbReference type="ChEBI" id="CHEBI:15378"/>
        <dbReference type="ChEBI" id="CHEBI:16389"/>
        <dbReference type="ChEBI" id="CHEBI:17976"/>
        <dbReference type="ChEBI" id="CHEBI:57540"/>
        <dbReference type="ChEBI" id="CHEBI:57945"/>
        <dbReference type="EC" id="7.1.1.2"/>
    </reaction>
</comment>
<dbReference type="Pfam" id="PF00420">
    <property type="entry name" value="Oxidored_q2"/>
    <property type="match status" value="1"/>
</dbReference>
<keyword evidence="6 11" id="KW-1133">Transmembrane helix</keyword>
<dbReference type="InterPro" id="IPR039428">
    <property type="entry name" value="NUOK/Mnh_C1-like"/>
</dbReference>
<reference evidence="12" key="1">
    <citation type="submission" date="2019-10" db="EMBL/GenBank/DDBJ databases">
        <title>The complete mitochondrial genomes and bacterial metagenome data from two species of bird nasal-mites (Rhinonyssidae: Mesostigmata).</title>
        <authorList>
            <person name="Osuna-Mascaro C."/>
            <person name="Dona J."/>
            <person name="Johnson K."/>
            <person name="Esteban R."/>
            <person name="de Rojas M."/>
        </authorList>
    </citation>
    <scope>NUCLEOTIDE SEQUENCE</scope>
    <source>
        <tissue evidence="12">Whole body</tissue>
    </source>
</reference>
<feature type="transmembrane region" description="Helical" evidence="11">
    <location>
        <begin position="50"/>
        <end position="75"/>
    </location>
</feature>
<dbReference type="GeneID" id="42438302"/>
<dbReference type="AlphaFoldDB" id="A0A5Q0RZ15"/>
<keyword evidence="5" id="KW-1278">Translocase</keyword>
<evidence type="ECO:0000313" key="12">
    <source>
        <dbReference type="EMBL" id="QGA47493.1"/>
    </source>
</evidence>
<proteinExistence type="inferred from homology"/>
<evidence type="ECO:0000256" key="1">
    <source>
        <dbReference type="ARBA" id="ARBA00004141"/>
    </source>
</evidence>
<dbReference type="CTD" id="4539"/>
<geneLocation type="mitochondrion" evidence="12"/>
<sequence length="88" mass="10610">MFMMLWVMGLMCFVINRYSLMMMLLSMELMSISLFYQLLMFSYYDSVSMIMIYIVMMVLEACMGLTMLVMMVYYYGCDFINNKVLFIY</sequence>
<evidence type="ECO:0000256" key="5">
    <source>
        <dbReference type="ARBA" id="ARBA00022967"/>
    </source>
</evidence>
<organism evidence="12">
    <name type="scientific">Ptilonyssus chloris</name>
    <dbReference type="NCBI Taxonomy" id="2652178"/>
    <lineage>
        <taxon>Eukaryota</taxon>
        <taxon>Metazoa</taxon>
        <taxon>Ecdysozoa</taxon>
        <taxon>Arthropoda</taxon>
        <taxon>Chelicerata</taxon>
        <taxon>Arachnida</taxon>
        <taxon>Acari</taxon>
        <taxon>Parasitiformes</taxon>
        <taxon>Mesostigmata</taxon>
        <taxon>Gamasina</taxon>
        <taxon>Dermanyssoidea</taxon>
        <taxon>Rhinonyssidae</taxon>
        <taxon>Ptilonyssus</taxon>
    </lineage>
</organism>
<keyword evidence="4 11" id="KW-0812">Transmembrane</keyword>
<evidence type="ECO:0000256" key="4">
    <source>
        <dbReference type="ARBA" id="ARBA00022692"/>
    </source>
</evidence>
<evidence type="ECO:0000256" key="11">
    <source>
        <dbReference type="SAM" id="Phobius"/>
    </source>
</evidence>
<dbReference type="EMBL" id="MN557819">
    <property type="protein sequence ID" value="QGA47493.1"/>
    <property type="molecule type" value="Genomic_DNA"/>
</dbReference>
<accession>A0A5Q0RZ15</accession>
<dbReference type="GO" id="GO:0016020">
    <property type="term" value="C:membrane"/>
    <property type="evidence" value="ECO:0007669"/>
    <property type="project" value="UniProtKB-SubCell"/>
</dbReference>
<evidence type="ECO:0000256" key="6">
    <source>
        <dbReference type="ARBA" id="ARBA00022989"/>
    </source>
</evidence>
<dbReference type="RefSeq" id="YP_009710890.1">
    <property type="nucleotide sequence ID" value="NC_045208.1"/>
</dbReference>
<keyword evidence="7" id="KW-0520">NAD</keyword>
<evidence type="ECO:0000256" key="8">
    <source>
        <dbReference type="ARBA" id="ARBA00023136"/>
    </source>
</evidence>
<gene>
    <name evidence="12" type="primary">ND4L</name>
</gene>